<evidence type="ECO:0000313" key="3">
    <source>
        <dbReference type="Proteomes" id="UP000233256"/>
    </source>
</evidence>
<evidence type="ECO:0000313" key="2">
    <source>
        <dbReference type="EMBL" id="PKK89091.1"/>
    </source>
</evidence>
<gene>
    <name evidence="2" type="ORF">CVV64_15805</name>
</gene>
<reference evidence="2 3" key="1">
    <citation type="journal article" date="2017" name="ISME J.">
        <title>Potential for microbial H2 and metal transformations associated with novel bacteria and archaea in deep terrestrial subsurface sediments.</title>
        <authorList>
            <person name="Hernsdorf A.W."/>
            <person name="Amano Y."/>
            <person name="Miyakawa K."/>
            <person name="Ise K."/>
            <person name="Suzuki Y."/>
            <person name="Anantharaman K."/>
            <person name="Probst A."/>
            <person name="Burstein D."/>
            <person name="Thomas B.C."/>
            <person name="Banfield J.F."/>
        </authorList>
    </citation>
    <scope>NUCLEOTIDE SEQUENCE [LARGE SCALE GENOMIC DNA]</scope>
    <source>
        <strain evidence="2">HGW-Wallbacteria-1</strain>
    </source>
</reference>
<evidence type="ECO:0000256" key="1">
    <source>
        <dbReference type="SAM" id="MobiDB-lite"/>
    </source>
</evidence>
<dbReference type="SUPFAM" id="SSF55718">
    <property type="entry name" value="SCP-like"/>
    <property type="match status" value="1"/>
</dbReference>
<organism evidence="2 3">
    <name type="scientific">Candidatus Wallbacteria bacterium HGW-Wallbacteria-1</name>
    <dbReference type="NCBI Taxonomy" id="2013854"/>
    <lineage>
        <taxon>Bacteria</taxon>
        <taxon>Candidatus Walliibacteriota</taxon>
    </lineage>
</organism>
<dbReference type="Proteomes" id="UP000233256">
    <property type="component" value="Unassembled WGS sequence"/>
</dbReference>
<dbReference type="EMBL" id="PGXC01000025">
    <property type="protein sequence ID" value="PKK89091.1"/>
    <property type="molecule type" value="Genomic_DNA"/>
</dbReference>
<dbReference type="InterPro" id="IPR036527">
    <property type="entry name" value="SCP2_sterol-bd_dom_sf"/>
</dbReference>
<feature type="compositionally biased region" description="Polar residues" evidence="1">
    <location>
        <begin position="197"/>
        <end position="212"/>
    </location>
</feature>
<proteinExistence type="predicted"/>
<sequence length="222" mass="24717">MTKPNSDNFSRSSNKTGLFKASNPDDLFMFRRCFSFTPEMLQWAREKILSEQEERTDLTEHQLEKNRCTLTFKYLPSFLNPAMAHHWCGTFHFIITDLCEFTLTVENGKAVTRKGLAGRASCVIKADMSGLCAQIHALVTQSADSHNADSHNAGSEYYSGRGSGVETAEGELTDSDLEMVAGGKKQIYTPADDLMNAATNSEKPSNDPFSENSSRKKHDLFP</sequence>
<comment type="caution">
    <text evidence="2">The sequence shown here is derived from an EMBL/GenBank/DDBJ whole genome shotgun (WGS) entry which is preliminary data.</text>
</comment>
<accession>A0A2N1PL76</accession>
<feature type="region of interest" description="Disordered" evidence="1">
    <location>
        <begin position="145"/>
        <end position="174"/>
    </location>
</feature>
<name>A0A2N1PL76_9BACT</name>
<protein>
    <submittedName>
        <fullName evidence="2">Uncharacterized protein</fullName>
    </submittedName>
</protein>
<dbReference type="AlphaFoldDB" id="A0A2N1PL76"/>
<feature type="region of interest" description="Disordered" evidence="1">
    <location>
        <begin position="191"/>
        <end position="222"/>
    </location>
</feature>